<name>A0A377EAN3_ECOLX</name>
<evidence type="ECO:0000313" key="2">
    <source>
        <dbReference type="EMBL" id="STM96157.1"/>
    </source>
</evidence>
<evidence type="ECO:0000313" key="3">
    <source>
        <dbReference type="Proteomes" id="UP000036331"/>
    </source>
</evidence>
<accession>A0A377EAN3</accession>
<dbReference type="AlphaFoldDB" id="A0A377EAN3"/>
<reference evidence="1" key="2">
    <citation type="submission" date="2017-03" db="EMBL/GenBank/DDBJ databases">
        <title>The mobilome is the main driver of stx2-positive O26:H11 Escherichia coli strains evolution.</title>
        <authorList>
            <person name="Delannoy S."/>
            <person name="Mariani-Kurkdjian P."/>
            <person name="Webb H.E."/>
            <person name="Bonacorsi S."/>
            <person name="Fach P."/>
        </authorList>
    </citation>
    <scope>NUCLEOTIDE SEQUENCE</scope>
    <source>
        <strain evidence="1">34870</strain>
    </source>
</reference>
<dbReference type="Proteomes" id="UP000255057">
    <property type="component" value="Unassembled WGS sequence"/>
</dbReference>
<dbReference type="EMBL" id="UGFO01000004">
    <property type="protein sequence ID" value="STM96157.1"/>
    <property type="molecule type" value="Genomic_DNA"/>
</dbReference>
<protein>
    <submittedName>
        <fullName evidence="2">YagA</fullName>
    </submittedName>
</protein>
<evidence type="ECO:0000313" key="4">
    <source>
        <dbReference type="Proteomes" id="UP000255057"/>
    </source>
</evidence>
<dbReference type="EMBL" id="LDXE02000007">
    <property type="protein sequence ID" value="PBN68581.1"/>
    <property type="molecule type" value="Genomic_DNA"/>
</dbReference>
<dbReference type="Proteomes" id="UP000036331">
    <property type="component" value="Unassembled WGS sequence"/>
</dbReference>
<reference evidence="1 3" key="1">
    <citation type="journal article" date="2015" name="Genome Announc.">
        <title>Draft Genome Sequences of Human-Pathogenic Escherichia coli O26:H11 Strains Carrying the stx2 Gene Only and Circulating in France.</title>
        <authorList>
            <person name="Delannoy S."/>
            <person name="Mariani-Kurkdjian P."/>
            <person name="Bonacorsi S."/>
            <person name="Liguori S."/>
            <person name="Ison S.A."/>
            <person name="Fach P."/>
        </authorList>
    </citation>
    <scope>NUCLEOTIDE SEQUENCE [LARGE SCALE GENOMIC DNA]</scope>
    <source>
        <strain evidence="1 3">34870</strain>
    </source>
</reference>
<organism evidence="2 4">
    <name type="scientific">Escherichia coli</name>
    <dbReference type="NCBI Taxonomy" id="562"/>
    <lineage>
        <taxon>Bacteria</taxon>
        <taxon>Pseudomonadati</taxon>
        <taxon>Pseudomonadota</taxon>
        <taxon>Gammaproteobacteria</taxon>
        <taxon>Enterobacterales</taxon>
        <taxon>Enterobacteriaceae</taxon>
        <taxon>Escherichia</taxon>
    </lineage>
</organism>
<proteinExistence type="predicted"/>
<reference evidence="2 4" key="3">
    <citation type="submission" date="2018-06" db="EMBL/GenBank/DDBJ databases">
        <authorList>
            <consortium name="Pathogen Informatics"/>
            <person name="Doyle S."/>
        </authorList>
    </citation>
    <scope>NUCLEOTIDE SEQUENCE [LARGE SCALE GENOMIC DNA]</scope>
    <source>
        <strain evidence="2 4">NCTC8960</strain>
    </source>
</reference>
<gene>
    <name evidence="1" type="ORF">ABE91_026400</name>
    <name evidence="2" type="ORF">NCTC8960_00273</name>
</gene>
<evidence type="ECO:0000313" key="1">
    <source>
        <dbReference type="EMBL" id="PBN68581.1"/>
    </source>
</evidence>
<sequence>MSGRKFHLCLCFTGRYFTYCLSMYIRSTFIIPMKFVNRNPLGKGIRELNCEQEMAVKTVCGLKKSATKVLYTLTNDRLREMREYDVWLLCD</sequence>